<dbReference type="Proteomes" id="UP001429580">
    <property type="component" value="Unassembled WGS sequence"/>
</dbReference>
<evidence type="ECO:0000313" key="2">
    <source>
        <dbReference type="Proteomes" id="UP001429580"/>
    </source>
</evidence>
<gene>
    <name evidence="1" type="ORF">FHS82_001000</name>
</gene>
<comment type="caution">
    <text evidence="1">The sequence shown here is derived from an EMBL/GenBank/DDBJ whole genome shotgun (WGS) entry which is preliminary data.</text>
</comment>
<accession>A0ABX0UZ86</accession>
<proteinExistence type="predicted"/>
<dbReference type="EMBL" id="JAASQI010000002">
    <property type="protein sequence ID" value="NIJ57174.1"/>
    <property type="molecule type" value="Genomic_DNA"/>
</dbReference>
<keyword evidence="2" id="KW-1185">Reference proteome</keyword>
<evidence type="ECO:0008006" key="3">
    <source>
        <dbReference type="Google" id="ProtNLM"/>
    </source>
</evidence>
<evidence type="ECO:0000313" key="1">
    <source>
        <dbReference type="EMBL" id="NIJ57174.1"/>
    </source>
</evidence>
<sequence length="118" mass="12626">MNAITAPERIWAKVRGAMQSFPSLGSYVIGSFEARPDERATEYIRSDLVPSWNRDMSAAPAGEAAILATTGGHVGGATAPNPAEPDDAWEWCDTGAPVRHTPIAWMPLPEHPDEDANG</sequence>
<organism evidence="1 2">
    <name type="scientific">Pseudochelatococcus lubricantis</name>
    <dbReference type="NCBI Taxonomy" id="1538102"/>
    <lineage>
        <taxon>Bacteria</taxon>
        <taxon>Pseudomonadati</taxon>
        <taxon>Pseudomonadota</taxon>
        <taxon>Alphaproteobacteria</taxon>
        <taxon>Hyphomicrobiales</taxon>
        <taxon>Chelatococcaceae</taxon>
        <taxon>Pseudochelatococcus</taxon>
    </lineage>
</organism>
<reference evidence="1 2" key="1">
    <citation type="submission" date="2020-03" db="EMBL/GenBank/DDBJ databases">
        <title>Genomic Encyclopedia of Type Strains, Phase IV (KMG-IV): sequencing the most valuable type-strain genomes for metagenomic binning, comparative biology and taxonomic classification.</title>
        <authorList>
            <person name="Goeker M."/>
        </authorList>
    </citation>
    <scope>NUCLEOTIDE SEQUENCE [LARGE SCALE GENOMIC DNA]</scope>
    <source>
        <strain evidence="1 2">DSM 103870</strain>
    </source>
</reference>
<protein>
    <recommendedName>
        <fullName evidence="3">DUF551 domain-containing protein</fullName>
    </recommendedName>
</protein>
<name>A0ABX0UZ86_9HYPH</name>